<keyword evidence="3" id="KW-1185">Reference proteome</keyword>
<gene>
    <name evidence="2" type="ORF">BB560_002364</name>
</gene>
<evidence type="ECO:0000313" key="2">
    <source>
        <dbReference type="EMBL" id="PVV03169.1"/>
    </source>
</evidence>
<reference evidence="2 3" key="1">
    <citation type="journal article" date="2018" name="MBio">
        <title>Comparative Genomics Reveals the Core Gene Toolbox for the Fungus-Insect Symbiosis.</title>
        <authorList>
            <person name="Wang Y."/>
            <person name="Stata M."/>
            <person name="Wang W."/>
            <person name="Stajich J.E."/>
            <person name="White M.M."/>
            <person name="Moncalvo J.M."/>
        </authorList>
    </citation>
    <scope>NUCLEOTIDE SEQUENCE [LARGE SCALE GENOMIC DNA]</scope>
    <source>
        <strain evidence="2 3">SC-DP-2</strain>
    </source>
</reference>
<proteinExistence type="predicted"/>
<sequence length="182" mass="19318">MKITTTTLILFLSPVFSQKNKAPVVVTEHADYLVGKPNQQADLDSVMKAAGVKRLKCNPGYMGIDCTIPDSATMTKLSCYLKGKPGFSKGGVCINKDLENTGLYCPGSNIAPVAPTTYTRSTMPTAYTTPATSTAYATPTMPTAYTTPTTSTAYTTPAAPVACPLIVDIQKCMNKCVDDVLN</sequence>
<dbReference type="AlphaFoldDB" id="A0A2T9ZF39"/>
<protein>
    <submittedName>
        <fullName evidence="2">Uncharacterized protein</fullName>
    </submittedName>
</protein>
<dbReference type="EMBL" id="MBFS01000269">
    <property type="protein sequence ID" value="PVV03169.1"/>
    <property type="molecule type" value="Genomic_DNA"/>
</dbReference>
<keyword evidence="1" id="KW-0732">Signal</keyword>
<feature type="chain" id="PRO_5015421482" evidence="1">
    <location>
        <begin position="18"/>
        <end position="182"/>
    </location>
</feature>
<accession>A0A2T9ZF39</accession>
<comment type="caution">
    <text evidence="2">The sequence shown here is derived from an EMBL/GenBank/DDBJ whole genome shotgun (WGS) entry which is preliminary data.</text>
</comment>
<feature type="signal peptide" evidence="1">
    <location>
        <begin position="1"/>
        <end position="17"/>
    </location>
</feature>
<name>A0A2T9ZF39_9FUNG</name>
<dbReference type="Proteomes" id="UP000245609">
    <property type="component" value="Unassembled WGS sequence"/>
</dbReference>
<dbReference type="STRING" id="133381.A0A2T9ZF39"/>
<organism evidence="2 3">
    <name type="scientific">Smittium megazygosporum</name>
    <dbReference type="NCBI Taxonomy" id="133381"/>
    <lineage>
        <taxon>Eukaryota</taxon>
        <taxon>Fungi</taxon>
        <taxon>Fungi incertae sedis</taxon>
        <taxon>Zoopagomycota</taxon>
        <taxon>Kickxellomycotina</taxon>
        <taxon>Harpellomycetes</taxon>
        <taxon>Harpellales</taxon>
        <taxon>Legeriomycetaceae</taxon>
        <taxon>Smittium</taxon>
    </lineage>
</organism>
<evidence type="ECO:0000256" key="1">
    <source>
        <dbReference type="SAM" id="SignalP"/>
    </source>
</evidence>
<evidence type="ECO:0000313" key="3">
    <source>
        <dbReference type="Proteomes" id="UP000245609"/>
    </source>
</evidence>